<feature type="transmembrane region" description="Helical" evidence="8">
    <location>
        <begin position="250"/>
        <end position="269"/>
    </location>
</feature>
<protein>
    <submittedName>
        <fullName evidence="10">MHS family MFS transporter</fullName>
    </submittedName>
</protein>
<evidence type="ECO:0000313" key="11">
    <source>
        <dbReference type="Proteomes" id="UP000829817"/>
    </source>
</evidence>
<dbReference type="InterPro" id="IPR020846">
    <property type="entry name" value="MFS_dom"/>
</dbReference>
<feature type="transmembrane region" description="Helical" evidence="8">
    <location>
        <begin position="347"/>
        <end position="371"/>
    </location>
</feature>
<dbReference type="PROSITE" id="PS00216">
    <property type="entry name" value="SUGAR_TRANSPORT_1"/>
    <property type="match status" value="1"/>
</dbReference>
<keyword evidence="11" id="KW-1185">Reference proteome</keyword>
<evidence type="ECO:0000259" key="9">
    <source>
        <dbReference type="PROSITE" id="PS50850"/>
    </source>
</evidence>
<evidence type="ECO:0000256" key="1">
    <source>
        <dbReference type="ARBA" id="ARBA00004429"/>
    </source>
</evidence>
<sequence>MNTATTTAVQLRNNPYKVAVASMVGTAIEFYDYYIYAAAAVLVFNSQFFDKSNPNAAILLSLSTLALAFFARPLGSALFGHFGDKIGRKKTLVASLLTMGVSTVGIGLLPTYQSIGLWAPLLLCVCRIGQGLGLGGEWGGAALVATENAPDGKRAWFGTFPQLGAPIGLLLANGAFFGVSAAFGAEALVEWAWRIPFLASAVLVLVGLYMRLTLHESHVFQEVEDKGLKVDAPVKEVLVKHAGPIIQGTFIMTATYVLFYVMTAFVQVFSKSPVALSAAGHPTGLGIPANTFTGFLMIGAVVFGIFTSISGLFADKIGRRAWLMAVTVGIIAFGLAMPLFLDNGTPMSVLTFIVVGLMLMGCTFGPMAALLPELFPTEVRYSGASLAYNLAAIVGASVATIVAIKLNENFGLMGVGVYLAVNGVLSLLALWSVHETKDVSLMRREIYEP</sequence>
<dbReference type="NCBIfam" id="TIGR00883">
    <property type="entry name" value="2A0106"/>
    <property type="match status" value="1"/>
</dbReference>
<organism evidence="10 11">
    <name type="scientific">Uruburuella testudinis</name>
    <dbReference type="NCBI Taxonomy" id="1282863"/>
    <lineage>
        <taxon>Bacteria</taxon>
        <taxon>Pseudomonadati</taxon>
        <taxon>Pseudomonadota</taxon>
        <taxon>Betaproteobacteria</taxon>
        <taxon>Neisseriales</taxon>
        <taxon>Neisseriaceae</taxon>
        <taxon>Uruburuella</taxon>
    </lineage>
</organism>
<dbReference type="InterPro" id="IPR005828">
    <property type="entry name" value="MFS_sugar_transport-like"/>
</dbReference>
<dbReference type="InterPro" id="IPR036259">
    <property type="entry name" value="MFS_trans_sf"/>
</dbReference>
<feature type="transmembrane region" description="Helical" evidence="8">
    <location>
        <begin position="20"/>
        <end position="44"/>
    </location>
</feature>
<dbReference type="EMBL" id="CP091508">
    <property type="protein sequence ID" value="UOO80774.1"/>
    <property type="molecule type" value="Genomic_DNA"/>
</dbReference>
<dbReference type="CDD" id="cd17369">
    <property type="entry name" value="MFS_ShiA_like"/>
    <property type="match status" value="1"/>
</dbReference>
<dbReference type="RefSeq" id="WP_244783845.1">
    <property type="nucleotide sequence ID" value="NZ_CP091508.1"/>
</dbReference>
<reference evidence="10 11" key="1">
    <citation type="journal article" date="2022" name="Res Sq">
        <title>Evolution of multicellular longitudinally dividing oral cavity symbionts (Neisseriaceae).</title>
        <authorList>
            <person name="Nyongesa S."/>
            <person name="Weber P."/>
            <person name="Bernet E."/>
            <person name="Pullido F."/>
            <person name="Nieckarz M."/>
            <person name="Delaby M."/>
            <person name="Nieves C."/>
            <person name="Viehboeck T."/>
            <person name="Krause N."/>
            <person name="Rivera-Millot A."/>
            <person name="Nakamura A."/>
            <person name="Vischer N."/>
            <person name="VanNieuwenhze M."/>
            <person name="Brun Y."/>
            <person name="Cava F."/>
            <person name="Bulgheresi S."/>
            <person name="Veyrier F."/>
        </authorList>
    </citation>
    <scope>NUCLEOTIDE SEQUENCE [LARGE SCALE GENOMIC DNA]</scope>
    <source>
        <strain evidence="10 11">CCUG 63373m</strain>
    </source>
</reference>
<proteinExistence type="predicted"/>
<dbReference type="SUPFAM" id="SSF103473">
    <property type="entry name" value="MFS general substrate transporter"/>
    <property type="match status" value="1"/>
</dbReference>
<feature type="transmembrane region" description="Helical" evidence="8">
    <location>
        <begin position="163"/>
        <end position="185"/>
    </location>
</feature>
<comment type="subcellular location">
    <subcellularLocation>
        <location evidence="1">Cell inner membrane</location>
        <topology evidence="1">Multi-pass membrane protein</topology>
    </subcellularLocation>
</comment>
<feature type="domain" description="Major facilitator superfamily (MFS) profile" evidence="9">
    <location>
        <begin position="18"/>
        <end position="438"/>
    </location>
</feature>
<evidence type="ECO:0000256" key="5">
    <source>
        <dbReference type="ARBA" id="ARBA00022692"/>
    </source>
</evidence>
<dbReference type="PANTHER" id="PTHR43045:SF2">
    <property type="entry name" value="INNER MEMBRANE METABOLITE TRANSPORT PROTEIN YHJE"/>
    <property type="match status" value="1"/>
</dbReference>
<feature type="transmembrane region" description="Helical" evidence="8">
    <location>
        <begin position="289"/>
        <end position="314"/>
    </location>
</feature>
<feature type="transmembrane region" description="Helical" evidence="8">
    <location>
        <begin position="56"/>
        <end position="79"/>
    </location>
</feature>
<evidence type="ECO:0000256" key="3">
    <source>
        <dbReference type="ARBA" id="ARBA00022475"/>
    </source>
</evidence>
<dbReference type="PROSITE" id="PS50850">
    <property type="entry name" value="MFS"/>
    <property type="match status" value="1"/>
</dbReference>
<dbReference type="Pfam" id="PF00083">
    <property type="entry name" value="Sugar_tr"/>
    <property type="match status" value="1"/>
</dbReference>
<evidence type="ECO:0000313" key="10">
    <source>
        <dbReference type="EMBL" id="UOO80774.1"/>
    </source>
</evidence>
<feature type="transmembrane region" description="Helical" evidence="8">
    <location>
        <begin position="91"/>
        <end position="109"/>
    </location>
</feature>
<gene>
    <name evidence="10" type="ORF">LVJ83_07185</name>
</gene>
<evidence type="ECO:0000256" key="4">
    <source>
        <dbReference type="ARBA" id="ARBA00022519"/>
    </source>
</evidence>
<evidence type="ECO:0000256" key="6">
    <source>
        <dbReference type="ARBA" id="ARBA00022989"/>
    </source>
</evidence>
<dbReference type="Gene3D" id="1.20.1250.20">
    <property type="entry name" value="MFS general substrate transporter like domains"/>
    <property type="match status" value="1"/>
</dbReference>
<dbReference type="PANTHER" id="PTHR43045">
    <property type="entry name" value="SHIKIMATE TRANSPORTER"/>
    <property type="match status" value="1"/>
</dbReference>
<keyword evidence="4" id="KW-0997">Cell inner membrane</keyword>
<keyword evidence="5 8" id="KW-0812">Transmembrane</keyword>
<keyword evidence="2" id="KW-0813">Transport</keyword>
<accession>A0ABY4DPW3</accession>
<feature type="transmembrane region" description="Helical" evidence="8">
    <location>
        <begin position="321"/>
        <end position="341"/>
    </location>
</feature>
<feature type="transmembrane region" description="Helical" evidence="8">
    <location>
        <begin position="191"/>
        <end position="210"/>
    </location>
</feature>
<evidence type="ECO:0000256" key="2">
    <source>
        <dbReference type="ARBA" id="ARBA00022448"/>
    </source>
</evidence>
<feature type="transmembrane region" description="Helical" evidence="8">
    <location>
        <begin position="410"/>
        <end position="433"/>
    </location>
</feature>
<evidence type="ECO:0000256" key="8">
    <source>
        <dbReference type="SAM" id="Phobius"/>
    </source>
</evidence>
<dbReference type="InterPro" id="IPR004736">
    <property type="entry name" value="MHS_symport"/>
</dbReference>
<keyword evidence="3" id="KW-1003">Cell membrane</keyword>
<keyword evidence="6 8" id="KW-1133">Transmembrane helix</keyword>
<evidence type="ECO:0000256" key="7">
    <source>
        <dbReference type="ARBA" id="ARBA00023136"/>
    </source>
</evidence>
<dbReference type="Proteomes" id="UP000829817">
    <property type="component" value="Chromosome"/>
</dbReference>
<name>A0ABY4DPW3_9NEIS</name>
<dbReference type="InterPro" id="IPR005829">
    <property type="entry name" value="Sugar_transporter_CS"/>
</dbReference>
<feature type="transmembrane region" description="Helical" evidence="8">
    <location>
        <begin position="383"/>
        <end position="404"/>
    </location>
</feature>
<keyword evidence="7 8" id="KW-0472">Membrane</keyword>